<evidence type="ECO:0000313" key="3">
    <source>
        <dbReference type="Proteomes" id="UP000232323"/>
    </source>
</evidence>
<dbReference type="EMBL" id="BEGY01000015">
    <property type="protein sequence ID" value="GAX75995.1"/>
    <property type="molecule type" value="Genomic_DNA"/>
</dbReference>
<feature type="region of interest" description="Disordered" evidence="1">
    <location>
        <begin position="1"/>
        <end position="40"/>
    </location>
</feature>
<keyword evidence="3" id="KW-1185">Reference proteome</keyword>
<gene>
    <name evidence="2" type="ORF">CEUSTIGMA_g3438.t1</name>
</gene>
<feature type="compositionally biased region" description="Polar residues" evidence="1">
    <location>
        <begin position="1"/>
        <end position="10"/>
    </location>
</feature>
<proteinExistence type="predicted"/>
<organism evidence="2 3">
    <name type="scientific">Chlamydomonas eustigma</name>
    <dbReference type="NCBI Taxonomy" id="1157962"/>
    <lineage>
        <taxon>Eukaryota</taxon>
        <taxon>Viridiplantae</taxon>
        <taxon>Chlorophyta</taxon>
        <taxon>core chlorophytes</taxon>
        <taxon>Chlorophyceae</taxon>
        <taxon>CS clade</taxon>
        <taxon>Chlamydomonadales</taxon>
        <taxon>Chlamydomonadaceae</taxon>
        <taxon>Chlamydomonas</taxon>
    </lineage>
</organism>
<dbReference type="AlphaFoldDB" id="A0A250WYY6"/>
<protein>
    <submittedName>
        <fullName evidence="2">Uncharacterized protein</fullName>
    </submittedName>
</protein>
<comment type="caution">
    <text evidence="2">The sequence shown here is derived from an EMBL/GenBank/DDBJ whole genome shotgun (WGS) entry which is preliminary data.</text>
</comment>
<dbReference type="Proteomes" id="UP000232323">
    <property type="component" value="Unassembled WGS sequence"/>
</dbReference>
<feature type="compositionally biased region" description="Polar residues" evidence="1">
    <location>
        <begin position="17"/>
        <end position="34"/>
    </location>
</feature>
<sequence>MKPFHRSQNAAMPRLQASLSTAQQHRTSASSKKAGNTPPYPPRLQAVVDYIQNHADLVGNGLPMYYEVSSELQTPIPAVMQGLTSDVILQEVTGKQQAINTVQAFPAPARHFADVLAALMFVGGGGLDYAHNLVTPLSWGSRTNYAGPSVPGSAAAREAAYVHALIHRAEGFCDGEFGSGFSNANYWYTAAAAATHPISQPLLLDIKFLAKGKPRLEALVNSYGEYFAPSKFVTSCSQALTTKDLEILSFCKNAAKSEWHLLFRHCYTRLVDELNM</sequence>
<evidence type="ECO:0000256" key="1">
    <source>
        <dbReference type="SAM" id="MobiDB-lite"/>
    </source>
</evidence>
<accession>A0A250WYY6</accession>
<dbReference type="OrthoDB" id="537003at2759"/>
<name>A0A250WYY6_9CHLO</name>
<reference evidence="2 3" key="1">
    <citation type="submission" date="2017-08" db="EMBL/GenBank/DDBJ databases">
        <title>Acidophilic green algal genome provides insights into adaptation to an acidic environment.</title>
        <authorList>
            <person name="Hirooka S."/>
            <person name="Hirose Y."/>
            <person name="Kanesaki Y."/>
            <person name="Higuchi S."/>
            <person name="Fujiwara T."/>
            <person name="Onuma R."/>
            <person name="Era A."/>
            <person name="Ohbayashi R."/>
            <person name="Uzuka A."/>
            <person name="Nozaki H."/>
            <person name="Yoshikawa H."/>
            <person name="Miyagishima S.Y."/>
        </authorList>
    </citation>
    <scope>NUCLEOTIDE SEQUENCE [LARGE SCALE GENOMIC DNA]</scope>
    <source>
        <strain evidence="2 3">NIES-2499</strain>
    </source>
</reference>
<evidence type="ECO:0000313" key="2">
    <source>
        <dbReference type="EMBL" id="GAX75995.1"/>
    </source>
</evidence>